<comment type="pathway">
    <text evidence="3 9">Cofactor biosynthesis; tetrahydrofolate biosynthesis; 7,8-dihydrofolate from 2-amino-4-hydroxy-6-hydroxymethyl-7,8-dihydropteridine diphosphate and 4-aminobenzoate: step 1/2.</text>
</comment>
<dbReference type="SUPFAM" id="SSF51717">
    <property type="entry name" value="Dihydropteroate synthetase-like"/>
    <property type="match status" value="1"/>
</dbReference>
<gene>
    <name evidence="11" type="primary">folP</name>
    <name evidence="11" type="ORF">LQ318_08140</name>
</gene>
<keyword evidence="12" id="KW-1185">Reference proteome</keyword>
<dbReference type="PROSITE" id="PS00792">
    <property type="entry name" value="DHPS_1"/>
    <property type="match status" value="1"/>
</dbReference>
<dbReference type="EMBL" id="JAJNDC010000002">
    <property type="protein sequence ID" value="MCW9712872.1"/>
    <property type="molecule type" value="Genomic_DNA"/>
</dbReference>
<evidence type="ECO:0000256" key="8">
    <source>
        <dbReference type="ARBA" id="ARBA00022909"/>
    </source>
</evidence>
<comment type="catalytic activity">
    <reaction evidence="1">
        <text>(7,8-dihydropterin-6-yl)methyl diphosphate + 4-aminobenzoate = 7,8-dihydropteroate + diphosphate</text>
        <dbReference type="Rhea" id="RHEA:19949"/>
        <dbReference type="ChEBI" id="CHEBI:17836"/>
        <dbReference type="ChEBI" id="CHEBI:17839"/>
        <dbReference type="ChEBI" id="CHEBI:33019"/>
        <dbReference type="ChEBI" id="CHEBI:72950"/>
        <dbReference type="EC" id="2.5.1.15"/>
    </reaction>
</comment>
<dbReference type="Proteomes" id="UP001207337">
    <property type="component" value="Unassembled WGS sequence"/>
</dbReference>
<keyword evidence="8 9" id="KW-0289">Folate biosynthesis</keyword>
<feature type="domain" description="Pterin-binding" evidence="10">
    <location>
        <begin position="22"/>
        <end position="274"/>
    </location>
</feature>
<dbReference type="InterPro" id="IPR006390">
    <property type="entry name" value="DHP_synth_dom"/>
</dbReference>
<dbReference type="PROSITE" id="PS50972">
    <property type="entry name" value="PTERIN_BINDING"/>
    <property type="match status" value="1"/>
</dbReference>
<dbReference type="RefSeq" id="WP_265789178.1">
    <property type="nucleotide sequence ID" value="NZ_BAABRS010000002.1"/>
</dbReference>
<evidence type="ECO:0000256" key="6">
    <source>
        <dbReference type="ARBA" id="ARBA00022723"/>
    </source>
</evidence>
<evidence type="ECO:0000256" key="3">
    <source>
        <dbReference type="ARBA" id="ARBA00004763"/>
    </source>
</evidence>
<keyword evidence="6 9" id="KW-0479">Metal-binding</keyword>
<dbReference type="NCBIfam" id="TIGR01496">
    <property type="entry name" value="DHPS"/>
    <property type="match status" value="1"/>
</dbReference>
<dbReference type="PANTHER" id="PTHR20941:SF1">
    <property type="entry name" value="FOLIC ACID SYNTHESIS PROTEIN FOL1"/>
    <property type="match status" value="1"/>
</dbReference>
<comment type="similarity">
    <text evidence="9">Belongs to the DHPS family.</text>
</comment>
<comment type="cofactor">
    <cofactor evidence="2 9">
        <name>Mg(2+)</name>
        <dbReference type="ChEBI" id="CHEBI:18420"/>
    </cofactor>
</comment>
<evidence type="ECO:0000256" key="9">
    <source>
        <dbReference type="RuleBase" id="RU361205"/>
    </source>
</evidence>
<evidence type="ECO:0000313" key="12">
    <source>
        <dbReference type="Proteomes" id="UP001207337"/>
    </source>
</evidence>
<dbReference type="Gene3D" id="3.20.20.20">
    <property type="entry name" value="Dihydropteroate synthase-like"/>
    <property type="match status" value="1"/>
</dbReference>
<proteinExistence type="inferred from homology"/>
<organism evidence="11 12">
    <name type="scientific">Fodinibius salicampi</name>
    <dbReference type="NCBI Taxonomy" id="1920655"/>
    <lineage>
        <taxon>Bacteria</taxon>
        <taxon>Pseudomonadati</taxon>
        <taxon>Balneolota</taxon>
        <taxon>Balneolia</taxon>
        <taxon>Balneolales</taxon>
        <taxon>Balneolaceae</taxon>
        <taxon>Fodinibius</taxon>
    </lineage>
</organism>
<protein>
    <recommendedName>
        <fullName evidence="4 9">Dihydropteroate synthase</fullName>
        <shortName evidence="9">DHPS</shortName>
        <ecNumber evidence="4 9">2.5.1.15</ecNumber>
    </recommendedName>
    <alternativeName>
        <fullName evidence="9">Dihydropteroate pyrophosphorylase</fullName>
    </alternativeName>
</protein>
<comment type="function">
    <text evidence="9">Catalyzes the condensation of para-aminobenzoate (pABA) with 6-hydroxymethyl-7,8-dihydropterin diphosphate (DHPt-PP) to form 7,8-dihydropteroate (H2Pte), the immediate precursor of folate derivatives.</text>
</comment>
<dbReference type="GO" id="GO:0004156">
    <property type="term" value="F:dihydropteroate synthase activity"/>
    <property type="evidence" value="ECO:0007669"/>
    <property type="project" value="UniProtKB-EC"/>
</dbReference>
<evidence type="ECO:0000313" key="11">
    <source>
        <dbReference type="EMBL" id="MCW9712872.1"/>
    </source>
</evidence>
<evidence type="ECO:0000256" key="2">
    <source>
        <dbReference type="ARBA" id="ARBA00001946"/>
    </source>
</evidence>
<evidence type="ECO:0000256" key="5">
    <source>
        <dbReference type="ARBA" id="ARBA00022679"/>
    </source>
</evidence>
<dbReference type="InterPro" id="IPR045031">
    <property type="entry name" value="DHP_synth-like"/>
</dbReference>
<evidence type="ECO:0000256" key="1">
    <source>
        <dbReference type="ARBA" id="ARBA00000012"/>
    </source>
</evidence>
<sequence>MANSKFSNQFSVRGKDLVLSSPKIMGILNATPDSFSDGGKFNQTDEALNRIGRMISEGAAIIDIGGESTRPGAEPVSEEEEIDRVIPIIEKAVKQFPDTFFSIDTTKYKVAREALERGVHLVNDVSGLKEPLLAGLCAEYDAGYILMHTQGNPETMQENPTYDEVTNDVYLFLKQKIALAEERELDTIIIDPGIGFGKTLEHNRKLIADLDAFRSLGYPIMVGASRKSMIGDILKGRDVNGRLIGTIAVHYHAMLQGANIIRVHDVKEAHDSLMVYNVLTSV</sequence>
<comment type="caution">
    <text evidence="11">The sequence shown here is derived from an EMBL/GenBank/DDBJ whole genome shotgun (WGS) entry which is preliminary data.</text>
</comment>
<dbReference type="CDD" id="cd00739">
    <property type="entry name" value="DHPS"/>
    <property type="match status" value="1"/>
</dbReference>
<evidence type="ECO:0000256" key="4">
    <source>
        <dbReference type="ARBA" id="ARBA00012458"/>
    </source>
</evidence>
<dbReference type="Pfam" id="PF00809">
    <property type="entry name" value="Pterin_bind"/>
    <property type="match status" value="1"/>
</dbReference>
<keyword evidence="5 9" id="KW-0808">Transferase</keyword>
<dbReference type="PROSITE" id="PS00793">
    <property type="entry name" value="DHPS_2"/>
    <property type="match status" value="1"/>
</dbReference>
<reference evidence="11 12" key="1">
    <citation type="submission" date="2021-11" db="EMBL/GenBank/DDBJ databases">
        <title>Aliifidinibius sp. nov., a new bacterium isolated from saline soil.</title>
        <authorList>
            <person name="Galisteo C."/>
            <person name="De La Haba R."/>
            <person name="Sanchez-Porro C."/>
            <person name="Ventosa A."/>
        </authorList>
    </citation>
    <scope>NUCLEOTIDE SEQUENCE [LARGE SCALE GENOMIC DNA]</scope>
    <source>
        <strain evidence="11 12">KACC 190600</strain>
    </source>
</reference>
<name>A0ABT3PYG0_9BACT</name>
<evidence type="ECO:0000256" key="7">
    <source>
        <dbReference type="ARBA" id="ARBA00022842"/>
    </source>
</evidence>
<dbReference type="PANTHER" id="PTHR20941">
    <property type="entry name" value="FOLATE SYNTHESIS PROTEINS"/>
    <property type="match status" value="1"/>
</dbReference>
<accession>A0ABT3PYG0</accession>
<keyword evidence="7 9" id="KW-0460">Magnesium</keyword>
<dbReference type="InterPro" id="IPR011005">
    <property type="entry name" value="Dihydropteroate_synth-like_sf"/>
</dbReference>
<dbReference type="InterPro" id="IPR000489">
    <property type="entry name" value="Pterin-binding_dom"/>
</dbReference>
<evidence type="ECO:0000259" key="10">
    <source>
        <dbReference type="PROSITE" id="PS50972"/>
    </source>
</evidence>
<dbReference type="EC" id="2.5.1.15" evidence="4 9"/>